<feature type="chain" id="PRO_5047175396" evidence="5">
    <location>
        <begin position="27"/>
        <end position="544"/>
    </location>
</feature>
<evidence type="ECO:0000256" key="2">
    <source>
        <dbReference type="ARBA" id="ARBA00005695"/>
    </source>
</evidence>
<comment type="subcellular location">
    <subcellularLocation>
        <location evidence="1">Cell membrane</location>
        <topology evidence="1">Lipid-anchor</topology>
    </subcellularLocation>
</comment>
<keyword evidence="8" id="KW-1185">Reference proteome</keyword>
<dbReference type="Proteomes" id="UP001524478">
    <property type="component" value="Unassembled WGS sequence"/>
</dbReference>
<evidence type="ECO:0000259" key="6">
    <source>
        <dbReference type="Pfam" id="PF00496"/>
    </source>
</evidence>
<evidence type="ECO:0000256" key="3">
    <source>
        <dbReference type="ARBA" id="ARBA00022729"/>
    </source>
</evidence>
<dbReference type="Gene3D" id="3.10.105.10">
    <property type="entry name" value="Dipeptide-binding Protein, Domain 3"/>
    <property type="match status" value="1"/>
</dbReference>
<evidence type="ECO:0000256" key="4">
    <source>
        <dbReference type="SAM" id="MobiDB-lite"/>
    </source>
</evidence>
<dbReference type="InterPro" id="IPR023765">
    <property type="entry name" value="SBP_5_CS"/>
</dbReference>
<dbReference type="Pfam" id="PF00496">
    <property type="entry name" value="SBP_bac_5"/>
    <property type="match status" value="1"/>
</dbReference>
<dbReference type="PANTHER" id="PTHR30290:SF79">
    <property type="entry name" value="DIPEPTIDE-BINDING PROTEIN DPPE"/>
    <property type="match status" value="1"/>
</dbReference>
<accession>A0ABT1S9U8</accession>
<keyword evidence="3 5" id="KW-0732">Signal</keyword>
<protein>
    <submittedName>
        <fullName evidence="7">Peptide ABC transporter substrate-binding protein</fullName>
    </submittedName>
</protein>
<dbReference type="PROSITE" id="PS01040">
    <property type="entry name" value="SBP_BACTERIAL_5"/>
    <property type="match status" value="1"/>
</dbReference>
<dbReference type="PIRSF" id="PIRSF002741">
    <property type="entry name" value="MppA"/>
    <property type="match status" value="1"/>
</dbReference>
<dbReference type="Gene3D" id="3.40.190.10">
    <property type="entry name" value="Periplasmic binding protein-like II"/>
    <property type="match status" value="1"/>
</dbReference>
<feature type="region of interest" description="Disordered" evidence="4">
    <location>
        <begin position="27"/>
        <end position="53"/>
    </location>
</feature>
<feature type="signal peptide" evidence="5">
    <location>
        <begin position="1"/>
        <end position="26"/>
    </location>
</feature>
<organism evidence="7 8">
    <name type="scientific">Tissierella carlieri</name>
    <dbReference type="NCBI Taxonomy" id="689904"/>
    <lineage>
        <taxon>Bacteria</taxon>
        <taxon>Bacillati</taxon>
        <taxon>Bacillota</taxon>
        <taxon>Tissierellia</taxon>
        <taxon>Tissierellales</taxon>
        <taxon>Tissierellaceae</taxon>
        <taxon>Tissierella</taxon>
    </lineage>
</organism>
<dbReference type="InterPro" id="IPR039424">
    <property type="entry name" value="SBP_5"/>
</dbReference>
<dbReference type="CDD" id="cd08504">
    <property type="entry name" value="PBP2_OppA"/>
    <property type="match status" value="1"/>
</dbReference>
<dbReference type="InterPro" id="IPR000914">
    <property type="entry name" value="SBP_5_dom"/>
</dbReference>
<evidence type="ECO:0000313" key="7">
    <source>
        <dbReference type="EMBL" id="MCQ4923130.1"/>
    </source>
</evidence>
<comment type="caution">
    <text evidence="7">The sequence shown here is derived from an EMBL/GenBank/DDBJ whole genome shotgun (WGS) entry which is preliminary data.</text>
</comment>
<feature type="domain" description="Solute-binding protein family 5" evidence="6">
    <location>
        <begin position="82"/>
        <end position="466"/>
    </location>
</feature>
<dbReference type="SUPFAM" id="SSF53850">
    <property type="entry name" value="Periplasmic binding protein-like II"/>
    <property type="match status" value="1"/>
</dbReference>
<sequence length="544" mass="61380">MNKKFLILVSLLLVTVMVFTACSKSADTPKDTGNKPTEKILRTNNSSEPGTLDPALAQGTHESWVLDHIFEGLFKHSPDGTMIPGMAKEYTLADDEVTYTFTLRDDIKWSNGDPVTAHDFEYSWKRALDPNLAAEYAYQFYYLKGGEAYNTGAGSVDEVGVKALDDKTLEVTLEAPTAYFLELTSFYTYFPVNQKVVEANPDWAKNPSTYVSNGPFKLTEWVHNAKIVVMKNENYYDAANVKLDGIDFAILDDENTAWQKYEGGEFDFLTPLPQAVVAQMKAQNNPELVIGGDVATYYYNFNTKIKPFDNVKIRKALAMAIDRQTIVDKIAQGGQVPAEGVVPFGMLDENNKEYRDAAGKLVEFNLTEAKKLFQEGLTESGYKAGDFSQFAILYNTSEGHKKIAQAIQEMWRANLGIEVQLENVDFQVKLDREKAGDFQISRAGWTGDYVDPMTFVDLWVSSSSFNDAKFNNAEYDALVAKAKSTTDQEVRMEAMRQAEKILMDNMPVLPIYHYTQPYAQKSYVTDVFKPLNRYPYFIYADMNK</sequence>
<gene>
    <name evidence="7" type="ORF">NE686_08550</name>
</gene>
<dbReference type="PANTHER" id="PTHR30290">
    <property type="entry name" value="PERIPLASMIC BINDING COMPONENT OF ABC TRANSPORTER"/>
    <property type="match status" value="1"/>
</dbReference>
<dbReference type="Gene3D" id="3.90.76.10">
    <property type="entry name" value="Dipeptide-binding Protein, Domain 1"/>
    <property type="match status" value="1"/>
</dbReference>
<proteinExistence type="inferred from homology"/>
<dbReference type="EMBL" id="JANGAC010000005">
    <property type="protein sequence ID" value="MCQ4923130.1"/>
    <property type="molecule type" value="Genomic_DNA"/>
</dbReference>
<comment type="similarity">
    <text evidence="2">Belongs to the bacterial solute-binding protein 5 family.</text>
</comment>
<evidence type="ECO:0000256" key="5">
    <source>
        <dbReference type="SAM" id="SignalP"/>
    </source>
</evidence>
<evidence type="ECO:0000313" key="8">
    <source>
        <dbReference type="Proteomes" id="UP001524478"/>
    </source>
</evidence>
<reference evidence="7 8" key="1">
    <citation type="submission" date="2022-06" db="EMBL/GenBank/DDBJ databases">
        <title>Isolation of gut microbiota from human fecal samples.</title>
        <authorList>
            <person name="Pamer E.G."/>
            <person name="Barat B."/>
            <person name="Waligurski E."/>
            <person name="Medina S."/>
            <person name="Paddock L."/>
            <person name="Mostad J."/>
        </authorList>
    </citation>
    <scope>NUCLEOTIDE SEQUENCE [LARGE SCALE GENOMIC DNA]</scope>
    <source>
        <strain evidence="7 8">DFI.7.95</strain>
    </source>
</reference>
<dbReference type="PROSITE" id="PS51257">
    <property type="entry name" value="PROKAR_LIPOPROTEIN"/>
    <property type="match status" value="1"/>
</dbReference>
<name>A0ABT1S9U8_9FIRM</name>
<dbReference type="RefSeq" id="WP_256311171.1">
    <property type="nucleotide sequence ID" value="NZ_JANGAC010000005.1"/>
</dbReference>
<feature type="compositionally biased region" description="Basic and acidic residues" evidence="4">
    <location>
        <begin position="27"/>
        <end position="41"/>
    </location>
</feature>
<evidence type="ECO:0000256" key="1">
    <source>
        <dbReference type="ARBA" id="ARBA00004193"/>
    </source>
</evidence>
<dbReference type="InterPro" id="IPR030678">
    <property type="entry name" value="Peptide/Ni-bd"/>
</dbReference>